<dbReference type="Proteomes" id="UP001597252">
    <property type="component" value="Unassembled WGS sequence"/>
</dbReference>
<organism evidence="2 3">
    <name type="scientific">Lacticaseibacillus baoqingensis</name>
    <dbReference type="NCBI Taxonomy" id="2486013"/>
    <lineage>
        <taxon>Bacteria</taxon>
        <taxon>Bacillati</taxon>
        <taxon>Bacillota</taxon>
        <taxon>Bacilli</taxon>
        <taxon>Lactobacillales</taxon>
        <taxon>Lactobacillaceae</taxon>
        <taxon>Lacticaseibacillus</taxon>
    </lineage>
</organism>
<dbReference type="Pfam" id="PF06265">
    <property type="entry name" value="YutD-like"/>
    <property type="match status" value="1"/>
</dbReference>
<proteinExistence type="predicted"/>
<evidence type="ECO:0000313" key="3">
    <source>
        <dbReference type="Proteomes" id="UP001597252"/>
    </source>
</evidence>
<accession>A0ABW4E9A4</accession>
<dbReference type="Gene3D" id="3.50.4.20">
    <property type="match status" value="1"/>
</dbReference>
<feature type="compositionally biased region" description="Basic residues" evidence="1">
    <location>
        <begin position="127"/>
        <end position="147"/>
    </location>
</feature>
<protein>
    <submittedName>
        <fullName evidence="2">YutD family protein</fullName>
    </submittedName>
</protein>
<reference evidence="3" key="1">
    <citation type="journal article" date="2019" name="Int. J. Syst. Evol. Microbiol.">
        <title>The Global Catalogue of Microorganisms (GCM) 10K type strain sequencing project: providing services to taxonomists for standard genome sequencing and annotation.</title>
        <authorList>
            <consortium name="The Broad Institute Genomics Platform"/>
            <consortium name="The Broad Institute Genome Sequencing Center for Infectious Disease"/>
            <person name="Wu L."/>
            <person name="Ma J."/>
        </authorList>
    </citation>
    <scope>NUCLEOTIDE SEQUENCE [LARGE SCALE GENOMIC DNA]</scope>
    <source>
        <strain evidence="3">CCM 8903</strain>
    </source>
</reference>
<dbReference type="EMBL" id="JBHTON010000034">
    <property type="protein sequence ID" value="MFD1485573.1"/>
    <property type="molecule type" value="Genomic_DNA"/>
</dbReference>
<evidence type="ECO:0000313" key="2">
    <source>
        <dbReference type="EMBL" id="MFD1485573.1"/>
    </source>
</evidence>
<sequence length="187" mass="21868">MPKTKSNQSKTPQPAVHEVTPLVDVAQVAPDMVTISGRRYQIVQEYKRPFDREAFAKRYTEILDKYDYVVGDWGYDQLRLKGFYANDSRHASKGQMISTLGDYLAEYCNFGCAYFVIQRLDVPEPKPRRRPRRDNGRSRRRNNKRPNKPYQERQTTPATVTGQAQTVAANQPRKRHFTIRKRESNEK</sequence>
<feature type="compositionally biased region" description="Low complexity" evidence="1">
    <location>
        <begin position="154"/>
        <end position="171"/>
    </location>
</feature>
<dbReference type="PIRSF" id="PIRSF012565">
    <property type="entry name" value="DUF1027"/>
    <property type="match status" value="1"/>
</dbReference>
<keyword evidence="3" id="KW-1185">Reference proteome</keyword>
<dbReference type="InterPro" id="IPR038141">
    <property type="entry name" value="YutD-like_sf"/>
</dbReference>
<dbReference type="InterPro" id="IPR009370">
    <property type="entry name" value="YutD-like"/>
</dbReference>
<evidence type="ECO:0000256" key="1">
    <source>
        <dbReference type="SAM" id="MobiDB-lite"/>
    </source>
</evidence>
<name>A0ABW4E9A4_9LACO</name>
<feature type="region of interest" description="Disordered" evidence="1">
    <location>
        <begin position="124"/>
        <end position="187"/>
    </location>
</feature>
<dbReference type="RefSeq" id="WP_125754283.1">
    <property type="nucleotide sequence ID" value="NZ_JBHTON010000034.1"/>
</dbReference>
<gene>
    <name evidence="2" type="ORF">ACFQ5J_10065</name>
</gene>
<comment type="caution">
    <text evidence="2">The sequence shown here is derived from an EMBL/GenBank/DDBJ whole genome shotgun (WGS) entry which is preliminary data.</text>
</comment>